<keyword evidence="3 6" id="KW-0808">Transferase</keyword>
<keyword evidence="10" id="KW-0670">Pyruvate</keyword>
<dbReference type="Pfam" id="PF02817">
    <property type="entry name" value="E3_binding"/>
    <property type="match status" value="1"/>
</dbReference>
<dbReference type="InterPro" id="IPR000089">
    <property type="entry name" value="Biotin_lipoyl"/>
</dbReference>
<evidence type="ECO:0000256" key="2">
    <source>
        <dbReference type="ARBA" id="ARBA00007317"/>
    </source>
</evidence>
<dbReference type="EMBL" id="JAGIOB010000001">
    <property type="protein sequence ID" value="MBP2417100.1"/>
    <property type="molecule type" value="Genomic_DNA"/>
</dbReference>
<evidence type="ECO:0000259" key="9">
    <source>
        <dbReference type="PROSITE" id="PS51826"/>
    </source>
</evidence>
<gene>
    <name evidence="10" type="ORF">JOF54_002022</name>
</gene>
<dbReference type="InterPro" id="IPR023213">
    <property type="entry name" value="CAT-like_dom_sf"/>
</dbReference>
<comment type="caution">
    <text evidence="10">The sequence shown here is derived from an EMBL/GenBank/DDBJ whole genome shotgun (WGS) entry which is preliminary data.</text>
</comment>
<dbReference type="Proteomes" id="UP000758168">
    <property type="component" value="Unassembled WGS sequence"/>
</dbReference>
<dbReference type="InterPro" id="IPR050743">
    <property type="entry name" value="2-oxoacid_DH_E2_comp"/>
</dbReference>
<dbReference type="Pfam" id="PF00364">
    <property type="entry name" value="Biotin_lipoyl"/>
    <property type="match status" value="1"/>
</dbReference>
<dbReference type="SUPFAM" id="SSF47005">
    <property type="entry name" value="Peripheral subunit-binding domain of 2-oxo acid dehydrogenase complex"/>
    <property type="match status" value="1"/>
</dbReference>
<evidence type="ECO:0000313" key="11">
    <source>
        <dbReference type="Proteomes" id="UP000758168"/>
    </source>
</evidence>
<comment type="cofactor">
    <cofactor evidence="1 6">
        <name>(R)-lipoate</name>
        <dbReference type="ChEBI" id="CHEBI:83088"/>
    </cofactor>
</comment>
<dbReference type="Gene3D" id="2.40.50.100">
    <property type="match status" value="1"/>
</dbReference>
<sequence length="503" mass="51523">MAVREFRLPDPGEGLVEADVVTWRVAVGDTVEVNDILLEIETSKSLVELPSPFAGTVTALLVAEGETADVGAPIITIDDGAAAPAAAPRVGAPASTPSAADPAEARAVEPSDGMSGAGDGGRRVPNLIGYGPRTGETRRRPRKRGADGDQQTHDQLSGTFATDVPVSRRTDDRVALAPAAPAPAAPVAPLPAPGPAAPEPVLRGGAVLAKPPVRKLAKDLGLDLGTVTGTGPGGVVTRDDVTAAAAAAVAPPAPPVLAPVAAARVDGAGDVRIPVRGVRKATAEAMVRSAFTAPHVTEWLTCDVTASMELLERVRARREFREVRVSPLLLVAKAVCLALGRTPELNAFWDEPAQEIVQLSAVNLGIAAATPRGLVVPNIKGAQALGLLELAQAVNALVATAREGRTAPADMARGSFTITNVGTFGVDAGTPILNPGESGILCLGQIARRPWVVGTGADERIEPRWVTTLAVSFDHRLADGAQGSTFLADVAQVLGDPGLGLLF</sequence>
<name>A0ABS4Z7S2_9ACTN</name>
<evidence type="ECO:0000256" key="7">
    <source>
        <dbReference type="SAM" id="MobiDB-lite"/>
    </source>
</evidence>
<dbReference type="PROSITE" id="PS51826">
    <property type="entry name" value="PSBD"/>
    <property type="match status" value="1"/>
</dbReference>
<feature type="domain" description="Peripheral subunit-binding (PSBD)" evidence="9">
    <location>
        <begin position="208"/>
        <end position="245"/>
    </location>
</feature>
<dbReference type="InterPro" id="IPR001078">
    <property type="entry name" value="2-oxoacid_DH_actylTfrase"/>
</dbReference>
<organism evidence="10 11">
    <name type="scientific">Microlunatus capsulatus</name>
    <dbReference type="NCBI Taxonomy" id="99117"/>
    <lineage>
        <taxon>Bacteria</taxon>
        <taxon>Bacillati</taxon>
        <taxon>Actinomycetota</taxon>
        <taxon>Actinomycetes</taxon>
        <taxon>Propionibacteriales</taxon>
        <taxon>Propionibacteriaceae</taxon>
        <taxon>Microlunatus</taxon>
    </lineage>
</organism>
<reference evidence="10 11" key="1">
    <citation type="submission" date="2021-03" db="EMBL/GenBank/DDBJ databases">
        <title>Sequencing the genomes of 1000 actinobacteria strains.</title>
        <authorList>
            <person name="Klenk H.-P."/>
        </authorList>
    </citation>
    <scope>NUCLEOTIDE SEQUENCE [LARGE SCALE GENOMIC DNA]</scope>
    <source>
        <strain evidence="10 11">DSM 12936</strain>
    </source>
</reference>
<dbReference type="Gene3D" id="4.10.320.10">
    <property type="entry name" value="E3-binding domain"/>
    <property type="match status" value="1"/>
</dbReference>
<dbReference type="SUPFAM" id="SSF52777">
    <property type="entry name" value="CoA-dependent acyltransferases"/>
    <property type="match status" value="1"/>
</dbReference>
<dbReference type="GO" id="GO:0004742">
    <property type="term" value="F:dihydrolipoyllysine-residue acetyltransferase activity"/>
    <property type="evidence" value="ECO:0007669"/>
    <property type="project" value="UniProtKB-EC"/>
</dbReference>
<dbReference type="PROSITE" id="PS50968">
    <property type="entry name" value="BIOTINYL_LIPOYL"/>
    <property type="match status" value="1"/>
</dbReference>
<dbReference type="Pfam" id="PF00198">
    <property type="entry name" value="2-oxoacid_dh"/>
    <property type="match status" value="1"/>
</dbReference>
<dbReference type="EC" id="2.3.1.-" evidence="6"/>
<dbReference type="PANTHER" id="PTHR43178">
    <property type="entry name" value="DIHYDROLIPOAMIDE ACETYLTRANSFERASE COMPONENT OF PYRUVATE DEHYDROGENASE COMPLEX"/>
    <property type="match status" value="1"/>
</dbReference>
<dbReference type="InterPro" id="IPR004167">
    <property type="entry name" value="PSBD"/>
</dbReference>
<feature type="region of interest" description="Disordered" evidence="7">
    <location>
        <begin position="87"/>
        <end position="168"/>
    </location>
</feature>
<keyword evidence="5 6" id="KW-0012">Acyltransferase</keyword>
<dbReference type="InterPro" id="IPR011053">
    <property type="entry name" value="Single_hybrid_motif"/>
</dbReference>
<dbReference type="RefSeq" id="WP_210055310.1">
    <property type="nucleotide sequence ID" value="NZ_JBHMBI010000005.1"/>
</dbReference>
<evidence type="ECO:0000259" key="8">
    <source>
        <dbReference type="PROSITE" id="PS50968"/>
    </source>
</evidence>
<dbReference type="SUPFAM" id="SSF51230">
    <property type="entry name" value="Single hybrid motif"/>
    <property type="match status" value="1"/>
</dbReference>
<comment type="similarity">
    <text evidence="2 6">Belongs to the 2-oxoacid dehydrogenase family.</text>
</comment>
<proteinExistence type="inferred from homology"/>
<accession>A0ABS4Z7S2</accession>
<evidence type="ECO:0000256" key="1">
    <source>
        <dbReference type="ARBA" id="ARBA00001938"/>
    </source>
</evidence>
<feature type="domain" description="Lipoyl-binding" evidence="8">
    <location>
        <begin position="3"/>
        <end position="78"/>
    </location>
</feature>
<keyword evidence="4 6" id="KW-0450">Lipoyl</keyword>
<protein>
    <recommendedName>
        <fullName evidence="6">Dihydrolipoamide acetyltransferase component of pyruvate dehydrogenase complex</fullName>
        <ecNumber evidence="6">2.3.1.-</ecNumber>
    </recommendedName>
</protein>
<dbReference type="PANTHER" id="PTHR43178:SF5">
    <property type="entry name" value="LIPOAMIDE ACYLTRANSFERASE COMPONENT OF BRANCHED-CHAIN ALPHA-KETO ACID DEHYDROGENASE COMPLEX, MITOCHONDRIAL"/>
    <property type="match status" value="1"/>
</dbReference>
<feature type="compositionally biased region" description="Low complexity" evidence="7">
    <location>
        <begin position="87"/>
        <end position="102"/>
    </location>
</feature>
<dbReference type="Gene3D" id="3.30.559.10">
    <property type="entry name" value="Chloramphenicol acetyltransferase-like domain"/>
    <property type="match status" value="1"/>
</dbReference>
<evidence type="ECO:0000256" key="3">
    <source>
        <dbReference type="ARBA" id="ARBA00022679"/>
    </source>
</evidence>
<evidence type="ECO:0000256" key="5">
    <source>
        <dbReference type="ARBA" id="ARBA00023315"/>
    </source>
</evidence>
<dbReference type="InterPro" id="IPR036625">
    <property type="entry name" value="E3-bd_dom_sf"/>
</dbReference>
<evidence type="ECO:0000313" key="10">
    <source>
        <dbReference type="EMBL" id="MBP2417100.1"/>
    </source>
</evidence>
<evidence type="ECO:0000256" key="6">
    <source>
        <dbReference type="RuleBase" id="RU003423"/>
    </source>
</evidence>
<evidence type="ECO:0000256" key="4">
    <source>
        <dbReference type="ARBA" id="ARBA00022823"/>
    </source>
</evidence>
<keyword evidence="11" id="KW-1185">Reference proteome</keyword>
<dbReference type="CDD" id="cd06849">
    <property type="entry name" value="lipoyl_domain"/>
    <property type="match status" value="1"/>
</dbReference>